<feature type="transmembrane region" description="Helical" evidence="8">
    <location>
        <begin position="20"/>
        <end position="43"/>
    </location>
</feature>
<dbReference type="EMBL" id="CP014162">
    <property type="protein sequence ID" value="AMB98352.1"/>
    <property type="molecule type" value="Genomic_DNA"/>
</dbReference>
<sequence>MNMDFPYMLEILPEVASYIPTTLVLAFVSMFFAVVIGLIVAFGRRSKNKIISNLSAAYISVFRGVPTVVQLFIIYFGLPQLFPSMSNLSAMSAAIIGLSFKEASYLAEIFRAALDSVDSGQIEAGLSVGMKPWKIYQTVVIPQAVVNAVPGTLNVFISLVKESSIVFTLGVTEVFASAKLIASSSMLYFETYVVVGFIYWVIIVIISWLQGKLERKIAVPYKRS</sequence>
<keyword evidence="4 8" id="KW-0812">Transmembrane</keyword>
<evidence type="ECO:0000256" key="3">
    <source>
        <dbReference type="ARBA" id="ARBA00022475"/>
    </source>
</evidence>
<name>A0AAC8X270_9LACT</name>
<organism evidence="10 11">
    <name type="scientific">Aerococcus urinaeequi</name>
    <dbReference type="NCBI Taxonomy" id="51665"/>
    <lineage>
        <taxon>Bacteria</taxon>
        <taxon>Bacillati</taxon>
        <taxon>Bacillota</taxon>
        <taxon>Bacilli</taxon>
        <taxon>Lactobacillales</taxon>
        <taxon>Aerococcaceae</taxon>
        <taxon>Aerococcus</taxon>
    </lineage>
</organism>
<dbReference type="PROSITE" id="PS50928">
    <property type="entry name" value="ABC_TM1"/>
    <property type="match status" value="1"/>
</dbReference>
<evidence type="ECO:0000256" key="4">
    <source>
        <dbReference type="ARBA" id="ARBA00022692"/>
    </source>
</evidence>
<dbReference type="PANTHER" id="PTHR30614">
    <property type="entry name" value="MEMBRANE COMPONENT OF AMINO ACID ABC TRANSPORTER"/>
    <property type="match status" value="1"/>
</dbReference>
<reference evidence="11" key="2">
    <citation type="submission" date="2016-01" db="EMBL/GenBank/DDBJ databases">
        <title>Six Aerococcus type strain genome sequencing and assembly using PacBio and Illumina Hiseq.</title>
        <authorList>
            <person name="Carkaci D."/>
            <person name="Dargis R."/>
            <person name="Nielsen X.C."/>
            <person name="Skovgaard O."/>
            <person name="Fuursted K."/>
            <person name="Christensen J.J."/>
        </authorList>
    </citation>
    <scope>NUCLEOTIDE SEQUENCE [LARGE SCALE GENOMIC DNA]</scope>
    <source>
        <strain evidence="11">CCUG28094</strain>
    </source>
</reference>
<dbReference type="PANTHER" id="PTHR30614:SF0">
    <property type="entry name" value="L-CYSTINE TRANSPORT SYSTEM PERMEASE PROTEIN TCYL"/>
    <property type="match status" value="1"/>
</dbReference>
<comment type="subcellular location">
    <subcellularLocation>
        <location evidence="1 8">Cell membrane</location>
        <topology evidence="1 8">Multi-pass membrane protein</topology>
    </subcellularLocation>
</comment>
<evidence type="ECO:0000313" key="10">
    <source>
        <dbReference type="EMBL" id="AMB98352.1"/>
    </source>
</evidence>
<reference evidence="10 11" key="1">
    <citation type="journal article" date="2016" name="Genome Announc.">
        <title>Complete Genome Sequences of Aerococcus christensenii CCUG 28831T, Aerococcus sanguinicola CCUG 43001T, Aerococcus urinae CCUG 36881T, Aerococcus urinaeequi CCUG 28094T, Aerococcus urinaehominis CCUG 42038 BT, and Aerococcus viridans CCUG 4311T.</title>
        <authorList>
            <person name="Carkaci D."/>
            <person name="Dargis R."/>
            <person name="Nielsen X.C."/>
            <person name="Skovgaard O."/>
            <person name="Fuursted K."/>
            <person name="Christensen J.J."/>
        </authorList>
    </citation>
    <scope>NUCLEOTIDE SEQUENCE [LARGE SCALE GENOMIC DNA]</scope>
    <source>
        <strain evidence="10 11">CCUG28094</strain>
    </source>
</reference>
<proteinExistence type="inferred from homology"/>
<keyword evidence="2 8" id="KW-0813">Transport</keyword>
<dbReference type="InterPro" id="IPR000515">
    <property type="entry name" value="MetI-like"/>
</dbReference>
<evidence type="ECO:0000256" key="2">
    <source>
        <dbReference type="ARBA" id="ARBA00022448"/>
    </source>
</evidence>
<dbReference type="InterPro" id="IPR043429">
    <property type="entry name" value="ArtM/GltK/GlnP/TcyL/YhdX-like"/>
</dbReference>
<feature type="transmembrane region" description="Helical" evidence="8">
    <location>
        <begin position="55"/>
        <end position="78"/>
    </location>
</feature>
<evidence type="ECO:0000259" key="9">
    <source>
        <dbReference type="PROSITE" id="PS50928"/>
    </source>
</evidence>
<dbReference type="Gene3D" id="1.10.3720.10">
    <property type="entry name" value="MetI-like"/>
    <property type="match status" value="1"/>
</dbReference>
<dbReference type="GO" id="GO:0015184">
    <property type="term" value="F:L-cystine transmembrane transporter activity"/>
    <property type="evidence" value="ECO:0007669"/>
    <property type="project" value="TreeGrafter"/>
</dbReference>
<keyword evidence="6 8" id="KW-1133">Transmembrane helix</keyword>
<evidence type="ECO:0000256" key="6">
    <source>
        <dbReference type="ARBA" id="ARBA00022989"/>
    </source>
</evidence>
<dbReference type="AlphaFoldDB" id="A0AAC8X270"/>
<comment type="similarity">
    <text evidence="8">Belongs to the binding-protein-dependent transport system permease family.</text>
</comment>
<evidence type="ECO:0000256" key="8">
    <source>
        <dbReference type="RuleBase" id="RU363032"/>
    </source>
</evidence>
<evidence type="ECO:0000256" key="1">
    <source>
        <dbReference type="ARBA" id="ARBA00004651"/>
    </source>
</evidence>
<feature type="transmembrane region" description="Helical" evidence="8">
    <location>
        <begin position="188"/>
        <end position="209"/>
    </location>
</feature>
<dbReference type="InterPro" id="IPR010065">
    <property type="entry name" value="AA_ABC_transptr_permease_3TM"/>
</dbReference>
<keyword evidence="7 8" id="KW-0472">Membrane</keyword>
<protein>
    <submittedName>
        <fullName evidence="10">Amino acid permease</fullName>
    </submittedName>
</protein>
<dbReference type="GO" id="GO:0043190">
    <property type="term" value="C:ATP-binding cassette (ABC) transporter complex"/>
    <property type="evidence" value="ECO:0007669"/>
    <property type="project" value="InterPro"/>
</dbReference>
<evidence type="ECO:0000313" key="11">
    <source>
        <dbReference type="Proteomes" id="UP000067698"/>
    </source>
</evidence>
<accession>A0AAC8X270</accession>
<evidence type="ECO:0000256" key="7">
    <source>
        <dbReference type="ARBA" id="ARBA00023136"/>
    </source>
</evidence>
<gene>
    <name evidence="10" type="ORF">AWM74_09060</name>
</gene>
<keyword evidence="5" id="KW-0029">Amino-acid transport</keyword>
<feature type="domain" description="ABC transmembrane type-1" evidence="9">
    <location>
        <begin position="19"/>
        <end position="210"/>
    </location>
</feature>
<dbReference type="SUPFAM" id="SSF161098">
    <property type="entry name" value="MetI-like"/>
    <property type="match status" value="1"/>
</dbReference>
<dbReference type="NCBIfam" id="TIGR01726">
    <property type="entry name" value="HEQRo_perm_3TM"/>
    <property type="match status" value="1"/>
</dbReference>
<dbReference type="CDD" id="cd06261">
    <property type="entry name" value="TM_PBP2"/>
    <property type="match status" value="1"/>
</dbReference>
<dbReference type="InterPro" id="IPR035906">
    <property type="entry name" value="MetI-like_sf"/>
</dbReference>
<evidence type="ECO:0000256" key="5">
    <source>
        <dbReference type="ARBA" id="ARBA00022970"/>
    </source>
</evidence>
<keyword evidence="3" id="KW-1003">Cell membrane</keyword>
<dbReference type="Proteomes" id="UP000067698">
    <property type="component" value="Chromosome"/>
</dbReference>
<dbReference type="Pfam" id="PF00528">
    <property type="entry name" value="BPD_transp_1"/>
    <property type="match status" value="1"/>
</dbReference>